<reference evidence="2" key="1">
    <citation type="journal article" date="2013" name="J. Plant Res.">
        <title>Effect of fungi and light on seed germination of three Opuntia species from semiarid lands of central Mexico.</title>
        <authorList>
            <person name="Delgado-Sanchez P."/>
            <person name="Jimenez-Bremont J.F."/>
            <person name="Guerrero-Gonzalez Mde L."/>
            <person name="Flores J."/>
        </authorList>
    </citation>
    <scope>NUCLEOTIDE SEQUENCE</scope>
    <source>
        <tissue evidence="2">Cladode</tissue>
    </source>
</reference>
<name>A0A7C8ZF85_OPUST</name>
<dbReference type="EMBL" id="GISG01125375">
    <property type="protein sequence ID" value="MBA4641719.1"/>
    <property type="molecule type" value="Transcribed_RNA"/>
</dbReference>
<feature type="region of interest" description="Disordered" evidence="1">
    <location>
        <begin position="1"/>
        <end position="22"/>
    </location>
</feature>
<proteinExistence type="predicted"/>
<protein>
    <submittedName>
        <fullName evidence="2">Uncharacterized protein</fullName>
    </submittedName>
</protein>
<evidence type="ECO:0000313" key="2">
    <source>
        <dbReference type="EMBL" id="MBA4641719.1"/>
    </source>
</evidence>
<evidence type="ECO:0000256" key="1">
    <source>
        <dbReference type="SAM" id="MobiDB-lite"/>
    </source>
</evidence>
<sequence>MTEALPLQITKKNPRRPPLKLGSKGIKTTGDGILKKALGVGGINSQIFYLVNYWTPSFFPFVILKAKLLTVKQLQEMKKEKYIIAYHTLCRAVIPSHGCRMQKELLI</sequence>
<accession>A0A7C8ZF85</accession>
<dbReference type="AlphaFoldDB" id="A0A7C8ZF85"/>
<organism evidence="2">
    <name type="scientific">Opuntia streptacantha</name>
    <name type="common">Prickly pear cactus</name>
    <name type="synonym">Opuntia cardona</name>
    <dbReference type="NCBI Taxonomy" id="393608"/>
    <lineage>
        <taxon>Eukaryota</taxon>
        <taxon>Viridiplantae</taxon>
        <taxon>Streptophyta</taxon>
        <taxon>Embryophyta</taxon>
        <taxon>Tracheophyta</taxon>
        <taxon>Spermatophyta</taxon>
        <taxon>Magnoliopsida</taxon>
        <taxon>eudicotyledons</taxon>
        <taxon>Gunneridae</taxon>
        <taxon>Pentapetalae</taxon>
        <taxon>Caryophyllales</taxon>
        <taxon>Cactineae</taxon>
        <taxon>Cactaceae</taxon>
        <taxon>Opuntioideae</taxon>
        <taxon>Opuntia</taxon>
    </lineage>
</organism>
<reference evidence="2" key="2">
    <citation type="submission" date="2020-07" db="EMBL/GenBank/DDBJ databases">
        <authorList>
            <person name="Vera ALvarez R."/>
            <person name="Arias-Moreno D.M."/>
            <person name="Jimenez-Jacinto V."/>
            <person name="Jimenez-Bremont J.F."/>
            <person name="Swaminathan K."/>
            <person name="Moose S.P."/>
            <person name="Guerrero-Gonzalez M.L."/>
            <person name="Marino-Ramirez L."/>
            <person name="Landsman D."/>
            <person name="Rodriguez-Kessler M."/>
            <person name="Delgado-Sanchez P."/>
        </authorList>
    </citation>
    <scope>NUCLEOTIDE SEQUENCE</scope>
    <source>
        <tissue evidence="2">Cladode</tissue>
    </source>
</reference>